<dbReference type="AlphaFoldDB" id="A0A9P1CUQ5"/>
<dbReference type="Gene3D" id="2.60.120.620">
    <property type="entry name" value="q2cbj1_9rhob like domain"/>
    <property type="match status" value="1"/>
</dbReference>
<dbReference type="InterPro" id="IPR008775">
    <property type="entry name" value="Phytyl_CoA_dOase-like"/>
</dbReference>
<feature type="compositionally biased region" description="Basic and acidic residues" evidence="1">
    <location>
        <begin position="108"/>
        <end position="153"/>
    </location>
</feature>
<dbReference type="Proteomes" id="UP001152797">
    <property type="component" value="Unassembled WGS sequence"/>
</dbReference>
<feature type="region of interest" description="Disordered" evidence="1">
    <location>
        <begin position="108"/>
        <end position="223"/>
    </location>
</feature>
<evidence type="ECO:0000313" key="2">
    <source>
        <dbReference type="EMBL" id="CAI3997467.1"/>
    </source>
</evidence>
<dbReference type="EMBL" id="CAMXCT020002336">
    <property type="protein sequence ID" value="CAL1150842.1"/>
    <property type="molecule type" value="Genomic_DNA"/>
</dbReference>
<evidence type="ECO:0008006" key="5">
    <source>
        <dbReference type="Google" id="ProtNLM"/>
    </source>
</evidence>
<organism evidence="2">
    <name type="scientific">Cladocopium goreaui</name>
    <dbReference type="NCBI Taxonomy" id="2562237"/>
    <lineage>
        <taxon>Eukaryota</taxon>
        <taxon>Sar</taxon>
        <taxon>Alveolata</taxon>
        <taxon>Dinophyceae</taxon>
        <taxon>Suessiales</taxon>
        <taxon>Symbiodiniaceae</taxon>
        <taxon>Cladocopium</taxon>
    </lineage>
</organism>
<keyword evidence="4" id="KW-1185">Reference proteome</keyword>
<evidence type="ECO:0000313" key="3">
    <source>
        <dbReference type="EMBL" id="CAL1150842.1"/>
    </source>
</evidence>
<accession>A0A9P1CUQ5</accession>
<dbReference type="Pfam" id="PF05721">
    <property type="entry name" value="PhyH"/>
    <property type="match status" value="1"/>
</dbReference>
<comment type="caution">
    <text evidence="2">The sequence shown here is derived from an EMBL/GenBank/DDBJ whole genome shotgun (WGS) entry which is preliminary data.</text>
</comment>
<gene>
    <name evidence="2" type="ORF">C1SCF055_LOCUS23846</name>
</gene>
<proteinExistence type="predicted"/>
<dbReference type="OrthoDB" id="428069at2759"/>
<dbReference type="EMBL" id="CAMXCT030002336">
    <property type="protein sequence ID" value="CAL4784779.1"/>
    <property type="molecule type" value="Genomic_DNA"/>
</dbReference>
<dbReference type="PANTHER" id="PTHR31630:SF6">
    <property type="entry name" value="PHYTANOYL-COA DIOXYGENASE-RELATED"/>
    <property type="match status" value="1"/>
</dbReference>
<reference evidence="2" key="1">
    <citation type="submission" date="2022-10" db="EMBL/GenBank/DDBJ databases">
        <authorList>
            <person name="Chen Y."/>
            <person name="Dougan E. K."/>
            <person name="Chan C."/>
            <person name="Rhodes N."/>
            <person name="Thang M."/>
        </authorList>
    </citation>
    <scope>NUCLEOTIDE SEQUENCE</scope>
</reference>
<evidence type="ECO:0000256" key="1">
    <source>
        <dbReference type="SAM" id="MobiDB-lite"/>
    </source>
</evidence>
<dbReference type="SUPFAM" id="SSF51197">
    <property type="entry name" value="Clavaminate synthase-like"/>
    <property type="match status" value="1"/>
</dbReference>
<dbReference type="PANTHER" id="PTHR31630">
    <property type="entry name" value="PHYTANOYL-COA DIOXYGENASE-RELATED-RELATED"/>
    <property type="match status" value="1"/>
</dbReference>
<dbReference type="EMBL" id="CAMXCT010002336">
    <property type="protein sequence ID" value="CAI3997467.1"/>
    <property type="molecule type" value="Genomic_DNA"/>
</dbReference>
<protein>
    <recommendedName>
        <fullName evidence="5">Phytanoyl-dioxygenase</fullName>
    </recommendedName>
</protein>
<sequence length="577" mass="63662">MMVVDERFSAKGAIKDAEGSLQLGDYKDLICIVQDEAELAEGREGLLAADQIPIGVRRWKDPKGSGWVTAHPSGKRTRWFNSAIWKSWRMAFLLAKLQRELWEAHEALPREAGADQKPEQKETPSRKRGRPPADKGPAKDKKAAPKQREDAQGRGRGAARPRGRGPGRGPGPGRPRGPAKGRGARPTRPTRPTGRGLKRPSTAATAATPAAAASESSAAPMEAPKVRLRLQRFRGPEPLLGGRHRGLALFNLRSEKGREALVGLMKDGFTVLRKVFDAKECDVAVDRIWDFAIGRCPALDPKDESTWNPDNWSAVVRGKNLCHLYGAGWVLWQERLQFRKRLVEMDVYADVPHHVSWDGFHLGRPTPKPWSRTPWDHTDQVLLNGESTGCTWVQGLVALNDMDLSDGPAFECWPGSHQDEIFVELQKTEGLCDSPNGSFRVLQDAGRGWLQGKGMKRQRVPISQGDVILWDSRLVHQGGVAASARASQAVAPSGQQHRGCYGRMVAYMCLGLAEFTPPSVVEKRRKSYEAKGEAVTLNHKPDAFEAFKKSRYHANSPPMAFPEALPPEALQLHGLAP</sequence>
<reference evidence="3" key="2">
    <citation type="submission" date="2024-04" db="EMBL/GenBank/DDBJ databases">
        <authorList>
            <person name="Chen Y."/>
            <person name="Shah S."/>
            <person name="Dougan E. K."/>
            <person name="Thang M."/>
            <person name="Chan C."/>
        </authorList>
    </citation>
    <scope>NUCLEOTIDE SEQUENCE [LARGE SCALE GENOMIC DNA]</scope>
</reference>
<name>A0A9P1CUQ5_9DINO</name>
<feature type="compositionally biased region" description="Low complexity" evidence="1">
    <location>
        <begin position="186"/>
        <end position="223"/>
    </location>
</feature>
<evidence type="ECO:0000313" key="4">
    <source>
        <dbReference type="Proteomes" id="UP001152797"/>
    </source>
</evidence>